<accession>A0A4Q9QVM5</accession>
<protein>
    <recommendedName>
        <fullName evidence="4 10">2-dehydropantoate 2-reductase</fullName>
        <ecNumber evidence="3 10">1.1.1.169</ecNumber>
    </recommendedName>
    <alternativeName>
        <fullName evidence="8 10">Ketopantoate reductase</fullName>
    </alternativeName>
</protein>
<evidence type="ECO:0000256" key="1">
    <source>
        <dbReference type="ARBA" id="ARBA00004994"/>
    </source>
</evidence>
<dbReference type="GO" id="GO:0005737">
    <property type="term" value="C:cytoplasm"/>
    <property type="evidence" value="ECO:0007669"/>
    <property type="project" value="TreeGrafter"/>
</dbReference>
<dbReference type="InterPro" id="IPR050838">
    <property type="entry name" value="Ketopantoate_reductase"/>
</dbReference>
<dbReference type="PANTHER" id="PTHR43765">
    <property type="entry name" value="2-DEHYDROPANTOATE 2-REDUCTASE-RELATED"/>
    <property type="match status" value="1"/>
</dbReference>
<dbReference type="InterPro" id="IPR013752">
    <property type="entry name" value="KPA_reductase"/>
</dbReference>
<dbReference type="EC" id="1.1.1.169" evidence="3 10"/>
<comment type="similarity">
    <text evidence="2 10">Belongs to the ketopantoate reductase family.</text>
</comment>
<dbReference type="Pfam" id="PF08546">
    <property type="entry name" value="ApbA_C"/>
    <property type="match status" value="1"/>
</dbReference>
<dbReference type="SUPFAM" id="SSF48179">
    <property type="entry name" value="6-phosphogluconate dehydrogenase C-terminal domain-like"/>
    <property type="match status" value="1"/>
</dbReference>
<evidence type="ECO:0000313" key="13">
    <source>
        <dbReference type="EMBL" id="TBU87677.1"/>
    </source>
</evidence>
<dbReference type="Proteomes" id="UP000292639">
    <property type="component" value="Unassembled WGS sequence"/>
</dbReference>
<dbReference type="EMBL" id="QJUP01000047">
    <property type="protein sequence ID" value="TBU87677.1"/>
    <property type="molecule type" value="Genomic_DNA"/>
</dbReference>
<dbReference type="GO" id="GO:0015940">
    <property type="term" value="P:pantothenate biosynthetic process"/>
    <property type="evidence" value="ECO:0007669"/>
    <property type="project" value="UniProtKB-UniPathway"/>
</dbReference>
<keyword evidence="6 10" id="KW-0521">NADP</keyword>
<proteinExistence type="inferred from homology"/>
<evidence type="ECO:0000256" key="8">
    <source>
        <dbReference type="ARBA" id="ARBA00032024"/>
    </source>
</evidence>
<dbReference type="UniPathway" id="UPA00028">
    <property type="reaction ID" value="UER00004"/>
</dbReference>
<feature type="domain" description="Ketopantoate reductase N-terminal" evidence="11">
    <location>
        <begin position="8"/>
        <end position="155"/>
    </location>
</feature>
<dbReference type="PANTHER" id="PTHR43765:SF2">
    <property type="entry name" value="2-DEHYDROPANTOATE 2-REDUCTASE"/>
    <property type="match status" value="1"/>
</dbReference>
<evidence type="ECO:0000256" key="4">
    <source>
        <dbReference type="ARBA" id="ARBA00019465"/>
    </source>
</evidence>
<evidence type="ECO:0000256" key="6">
    <source>
        <dbReference type="ARBA" id="ARBA00022857"/>
    </source>
</evidence>
<evidence type="ECO:0000256" key="3">
    <source>
        <dbReference type="ARBA" id="ARBA00013014"/>
    </source>
</evidence>
<keyword evidence="5 10" id="KW-0566">Pantothenate biosynthesis</keyword>
<comment type="pathway">
    <text evidence="1 10">Cofactor biosynthesis; (R)-pantothenate biosynthesis; (R)-pantoate from 3-methyl-2-oxobutanoate: step 2/2.</text>
</comment>
<comment type="caution">
    <text evidence="13">The sequence shown here is derived from an EMBL/GenBank/DDBJ whole genome shotgun (WGS) entry which is preliminary data.</text>
</comment>
<dbReference type="InterPro" id="IPR013332">
    <property type="entry name" value="KPR_N"/>
</dbReference>
<comment type="catalytic activity">
    <reaction evidence="9 10">
        <text>(R)-pantoate + NADP(+) = 2-dehydropantoate + NADPH + H(+)</text>
        <dbReference type="Rhea" id="RHEA:16233"/>
        <dbReference type="ChEBI" id="CHEBI:11561"/>
        <dbReference type="ChEBI" id="CHEBI:15378"/>
        <dbReference type="ChEBI" id="CHEBI:15980"/>
        <dbReference type="ChEBI" id="CHEBI:57783"/>
        <dbReference type="ChEBI" id="CHEBI:58349"/>
        <dbReference type="EC" id="1.1.1.169"/>
    </reaction>
</comment>
<evidence type="ECO:0000256" key="10">
    <source>
        <dbReference type="RuleBase" id="RU362068"/>
    </source>
</evidence>
<organism evidence="13 14">
    <name type="scientific">Stutzerimonas kirkiae</name>
    <dbReference type="NCBI Taxonomy" id="2211392"/>
    <lineage>
        <taxon>Bacteria</taxon>
        <taxon>Pseudomonadati</taxon>
        <taxon>Pseudomonadota</taxon>
        <taxon>Gammaproteobacteria</taxon>
        <taxon>Pseudomonadales</taxon>
        <taxon>Pseudomonadaceae</taxon>
        <taxon>Stutzerimonas</taxon>
    </lineage>
</organism>
<dbReference type="GO" id="GO:0008677">
    <property type="term" value="F:2-dehydropantoate 2-reductase activity"/>
    <property type="evidence" value="ECO:0007669"/>
    <property type="project" value="UniProtKB-EC"/>
</dbReference>
<sequence>MASAAILHILGAGSLGSLWATRLHRSGQAPRLILRSPERLVAYRTAGGLTLSENGQQQCYPIAAELADAVTPIHRLLVACKAYDAETAIASLAGRLAPACDMLLLQNGLGSQQAIAARWPEARTICVSSTEGAYRGDDFQVLFAGQGHNWLGSPDQGQPPDWLHDSLGRAGIPHTWSQDILPRLWHKLAVNCAINPLTVLHECRNGGLLRHRQEVLGLCHELGQLLAANAHAEATRTLPEDVLRILSNTAGNYSSMYQDVHNGRRTEIGYLLGYACQRARQQGLHLPGLQRLHHALKEHLRRHGLPSD</sequence>
<dbReference type="SUPFAM" id="SSF51735">
    <property type="entry name" value="NAD(P)-binding Rossmann-fold domains"/>
    <property type="match status" value="1"/>
</dbReference>
<feature type="domain" description="Ketopantoate reductase C-terminal" evidence="12">
    <location>
        <begin position="179"/>
        <end position="298"/>
    </location>
</feature>
<dbReference type="Gene3D" id="3.40.50.720">
    <property type="entry name" value="NAD(P)-binding Rossmann-like Domain"/>
    <property type="match status" value="1"/>
</dbReference>
<dbReference type="Gene3D" id="1.10.1040.10">
    <property type="entry name" value="N-(1-d-carboxylethyl)-l-norvaline Dehydrogenase, domain 2"/>
    <property type="match status" value="1"/>
</dbReference>
<keyword evidence="7 10" id="KW-0560">Oxidoreductase</keyword>
<dbReference type="Pfam" id="PF02558">
    <property type="entry name" value="ApbA"/>
    <property type="match status" value="1"/>
</dbReference>
<evidence type="ECO:0000256" key="9">
    <source>
        <dbReference type="ARBA" id="ARBA00048793"/>
    </source>
</evidence>
<evidence type="ECO:0000259" key="12">
    <source>
        <dbReference type="Pfam" id="PF08546"/>
    </source>
</evidence>
<dbReference type="NCBIfam" id="TIGR00745">
    <property type="entry name" value="apbA_panE"/>
    <property type="match status" value="1"/>
</dbReference>
<evidence type="ECO:0000313" key="14">
    <source>
        <dbReference type="Proteomes" id="UP000292639"/>
    </source>
</evidence>
<dbReference type="AlphaFoldDB" id="A0A4Q9QVM5"/>
<name>A0A4Q9QVM5_9GAMM</name>
<keyword evidence="14" id="KW-1185">Reference proteome</keyword>
<evidence type="ECO:0000256" key="7">
    <source>
        <dbReference type="ARBA" id="ARBA00023002"/>
    </source>
</evidence>
<dbReference type="InterPro" id="IPR013328">
    <property type="entry name" value="6PGD_dom2"/>
</dbReference>
<dbReference type="InterPro" id="IPR036291">
    <property type="entry name" value="NAD(P)-bd_dom_sf"/>
</dbReference>
<reference evidence="13 14" key="1">
    <citation type="submission" date="2018-06" db="EMBL/GenBank/DDBJ databases">
        <title>Three novel Pseudomonas species isolated from symptomatic oak.</title>
        <authorList>
            <person name="Bueno-Gonzalez V."/>
            <person name="Brady C."/>
        </authorList>
    </citation>
    <scope>NUCLEOTIDE SEQUENCE [LARGE SCALE GENOMIC DNA]</scope>
    <source>
        <strain evidence="13 14">P17C</strain>
    </source>
</reference>
<evidence type="ECO:0000256" key="5">
    <source>
        <dbReference type="ARBA" id="ARBA00022655"/>
    </source>
</evidence>
<evidence type="ECO:0000259" key="11">
    <source>
        <dbReference type="Pfam" id="PF02558"/>
    </source>
</evidence>
<dbReference type="RefSeq" id="WP_131186110.1">
    <property type="nucleotide sequence ID" value="NZ_QJUO01000047.1"/>
</dbReference>
<evidence type="ECO:0000256" key="2">
    <source>
        <dbReference type="ARBA" id="ARBA00007870"/>
    </source>
</evidence>
<dbReference type="GO" id="GO:0050661">
    <property type="term" value="F:NADP binding"/>
    <property type="evidence" value="ECO:0007669"/>
    <property type="project" value="TreeGrafter"/>
</dbReference>
<dbReference type="InterPro" id="IPR003710">
    <property type="entry name" value="ApbA"/>
</dbReference>
<dbReference type="NCBIfam" id="NF004311">
    <property type="entry name" value="PRK05708.1"/>
    <property type="match status" value="1"/>
</dbReference>
<dbReference type="InterPro" id="IPR008927">
    <property type="entry name" value="6-PGluconate_DH-like_C_sf"/>
</dbReference>
<gene>
    <name evidence="13" type="ORF">DNJ96_18885</name>
</gene>
<comment type="function">
    <text evidence="10">Catalyzes the NADPH-dependent reduction of ketopantoate into pantoic acid.</text>
</comment>